<dbReference type="InterPro" id="IPR003594">
    <property type="entry name" value="HATPase_dom"/>
</dbReference>
<evidence type="ECO:0000256" key="4">
    <source>
        <dbReference type="ARBA" id="ARBA00022679"/>
    </source>
</evidence>
<dbReference type="PANTHER" id="PTHR43065:SF10">
    <property type="entry name" value="PEROXIDE STRESS-ACTIVATED HISTIDINE KINASE MAK3"/>
    <property type="match status" value="1"/>
</dbReference>
<dbReference type="InterPro" id="IPR005467">
    <property type="entry name" value="His_kinase_dom"/>
</dbReference>
<keyword evidence="13" id="KW-1185">Reference proteome</keyword>
<evidence type="ECO:0000256" key="6">
    <source>
        <dbReference type="ARBA" id="ARBA00022777"/>
    </source>
</evidence>
<dbReference type="CDD" id="cd00130">
    <property type="entry name" value="PAS"/>
    <property type="match status" value="1"/>
</dbReference>
<name>A0A1M7YD25_9BACT</name>
<dbReference type="InterPro" id="IPR000014">
    <property type="entry name" value="PAS"/>
</dbReference>
<reference evidence="12 13" key="1">
    <citation type="submission" date="2016-12" db="EMBL/GenBank/DDBJ databases">
        <authorList>
            <person name="Song W.-J."/>
            <person name="Kurnit D.M."/>
        </authorList>
    </citation>
    <scope>NUCLEOTIDE SEQUENCE [LARGE SCALE GENOMIC DNA]</scope>
    <source>
        <strain evidence="12 13">DSM 18488</strain>
    </source>
</reference>
<dbReference type="OrthoDB" id="9773941at2"/>
<dbReference type="Gene3D" id="3.30.450.20">
    <property type="entry name" value="PAS domain"/>
    <property type="match status" value="1"/>
</dbReference>
<dbReference type="RefSeq" id="WP_073614944.1">
    <property type="nucleotide sequence ID" value="NZ_FRFE01000019.1"/>
</dbReference>
<dbReference type="NCBIfam" id="TIGR00229">
    <property type="entry name" value="sensory_box"/>
    <property type="match status" value="1"/>
</dbReference>
<evidence type="ECO:0000256" key="5">
    <source>
        <dbReference type="ARBA" id="ARBA00022741"/>
    </source>
</evidence>
<proteinExistence type="predicted"/>
<dbReference type="Gene3D" id="1.10.287.130">
    <property type="match status" value="1"/>
</dbReference>
<dbReference type="PROSITE" id="PS50109">
    <property type="entry name" value="HIS_KIN"/>
    <property type="match status" value="1"/>
</dbReference>
<dbReference type="Pfam" id="PF13188">
    <property type="entry name" value="PAS_8"/>
    <property type="match status" value="1"/>
</dbReference>
<keyword evidence="4" id="KW-0808">Transferase</keyword>
<dbReference type="SMART" id="SM00388">
    <property type="entry name" value="HisKA"/>
    <property type="match status" value="1"/>
</dbReference>
<evidence type="ECO:0000256" key="7">
    <source>
        <dbReference type="ARBA" id="ARBA00022840"/>
    </source>
</evidence>
<evidence type="ECO:0000313" key="13">
    <source>
        <dbReference type="Proteomes" id="UP000184603"/>
    </source>
</evidence>
<dbReference type="GO" id="GO:0005524">
    <property type="term" value="F:ATP binding"/>
    <property type="evidence" value="ECO:0007669"/>
    <property type="project" value="UniProtKB-KW"/>
</dbReference>
<keyword evidence="9" id="KW-0472">Membrane</keyword>
<keyword evidence="5" id="KW-0547">Nucleotide-binding</keyword>
<dbReference type="CDD" id="cd00082">
    <property type="entry name" value="HisKA"/>
    <property type="match status" value="1"/>
</dbReference>
<dbReference type="AlphaFoldDB" id="A0A1M7YD25"/>
<gene>
    <name evidence="12" type="ORF">SAMN02745220_03482</name>
</gene>
<dbReference type="InterPro" id="IPR035965">
    <property type="entry name" value="PAS-like_dom_sf"/>
</dbReference>
<keyword evidence="7" id="KW-0067">ATP-binding</keyword>
<dbReference type="InterPro" id="IPR036890">
    <property type="entry name" value="HATPase_C_sf"/>
</dbReference>
<dbReference type="Pfam" id="PF02518">
    <property type="entry name" value="HATPase_c"/>
    <property type="match status" value="1"/>
</dbReference>
<dbReference type="PROSITE" id="PS50112">
    <property type="entry name" value="PAS"/>
    <property type="match status" value="1"/>
</dbReference>
<comment type="catalytic activity">
    <reaction evidence="1">
        <text>ATP + protein L-histidine = ADP + protein N-phospho-L-histidine.</text>
        <dbReference type="EC" id="2.7.13.3"/>
    </reaction>
</comment>
<evidence type="ECO:0000256" key="2">
    <source>
        <dbReference type="ARBA" id="ARBA00012438"/>
    </source>
</evidence>
<dbReference type="CDD" id="cd00075">
    <property type="entry name" value="HATPase"/>
    <property type="match status" value="1"/>
</dbReference>
<accession>A0A1M7YD25</accession>
<dbReference type="InterPro" id="IPR004358">
    <property type="entry name" value="Sig_transdc_His_kin-like_C"/>
</dbReference>
<dbReference type="PRINTS" id="PR00344">
    <property type="entry name" value="BCTRLSENSOR"/>
</dbReference>
<keyword evidence="8" id="KW-0902">Two-component regulatory system</keyword>
<dbReference type="InterPro" id="IPR003661">
    <property type="entry name" value="HisK_dim/P_dom"/>
</dbReference>
<evidence type="ECO:0000256" key="8">
    <source>
        <dbReference type="ARBA" id="ARBA00023012"/>
    </source>
</evidence>
<feature type="domain" description="Histidine kinase" evidence="10">
    <location>
        <begin position="348"/>
        <end position="565"/>
    </location>
</feature>
<feature type="transmembrane region" description="Helical" evidence="9">
    <location>
        <begin position="177"/>
        <end position="198"/>
    </location>
</feature>
<dbReference type="Pfam" id="PF25323">
    <property type="entry name" value="6TM_PilS"/>
    <property type="match status" value="1"/>
</dbReference>
<organism evidence="12 13">
    <name type="scientific">Desulfopila aestuarii DSM 18488</name>
    <dbReference type="NCBI Taxonomy" id="1121416"/>
    <lineage>
        <taxon>Bacteria</taxon>
        <taxon>Pseudomonadati</taxon>
        <taxon>Thermodesulfobacteriota</taxon>
        <taxon>Desulfobulbia</taxon>
        <taxon>Desulfobulbales</taxon>
        <taxon>Desulfocapsaceae</taxon>
        <taxon>Desulfopila</taxon>
    </lineage>
</organism>
<dbReference type="SUPFAM" id="SSF55874">
    <property type="entry name" value="ATPase domain of HSP90 chaperone/DNA topoisomerase II/histidine kinase"/>
    <property type="match status" value="1"/>
</dbReference>
<dbReference type="SUPFAM" id="SSF55785">
    <property type="entry name" value="PYP-like sensor domain (PAS domain)"/>
    <property type="match status" value="1"/>
</dbReference>
<dbReference type="STRING" id="1121416.SAMN02745220_03482"/>
<evidence type="ECO:0000259" key="10">
    <source>
        <dbReference type="PROSITE" id="PS50109"/>
    </source>
</evidence>
<feature type="transmembrane region" description="Helical" evidence="9">
    <location>
        <begin position="135"/>
        <end position="157"/>
    </location>
</feature>
<dbReference type="SUPFAM" id="SSF47384">
    <property type="entry name" value="Homodimeric domain of signal transducing histidine kinase"/>
    <property type="match status" value="1"/>
</dbReference>
<dbReference type="Gene3D" id="3.30.565.10">
    <property type="entry name" value="Histidine kinase-like ATPase, C-terminal domain"/>
    <property type="match status" value="1"/>
</dbReference>
<feature type="transmembrane region" description="Helical" evidence="9">
    <location>
        <begin position="24"/>
        <end position="47"/>
    </location>
</feature>
<dbReference type="Pfam" id="PF00512">
    <property type="entry name" value="HisKA"/>
    <property type="match status" value="1"/>
</dbReference>
<dbReference type="Proteomes" id="UP000184603">
    <property type="component" value="Unassembled WGS sequence"/>
</dbReference>
<dbReference type="EC" id="2.7.13.3" evidence="2"/>
<feature type="transmembrane region" description="Helical" evidence="9">
    <location>
        <begin position="59"/>
        <end position="79"/>
    </location>
</feature>
<evidence type="ECO:0000259" key="11">
    <source>
        <dbReference type="PROSITE" id="PS50112"/>
    </source>
</evidence>
<keyword evidence="9" id="KW-1133">Transmembrane helix</keyword>
<dbReference type="EMBL" id="FRFE01000019">
    <property type="protein sequence ID" value="SHO50476.1"/>
    <property type="molecule type" value="Genomic_DNA"/>
</dbReference>
<dbReference type="SMART" id="SM00387">
    <property type="entry name" value="HATPase_c"/>
    <property type="match status" value="1"/>
</dbReference>
<keyword evidence="3" id="KW-0597">Phosphoprotein</keyword>
<keyword evidence="6 12" id="KW-0418">Kinase</keyword>
<keyword evidence="9" id="KW-0812">Transmembrane</keyword>
<feature type="domain" description="PAS" evidence="11">
    <location>
        <begin position="221"/>
        <end position="262"/>
    </location>
</feature>
<sequence>MNISFLLHRAGQTETVNQILRHQLLWLLLLRVVLYTLLSIVSYFFGGASFEVILMPRELMIGFLFTVYLASISSAIYLLMSSVSPRTFGFIQTLLDTLFATLLIYCTGISQSIFTSVYFFPIIAGGLLLPRKGGLVAAAAATLLYGGILFCELYGIVPDYLVRLGYVGNKGFMTSLNHFSVQGLTFFLAAILSALFSLRVKSTELALSKSLKNYDRLAVLYKQIFDNIATGIVTIDRFGNITSANNAAMEITGYPADLIIGREFSRFFSQLKLSAPRMRQSTDFERVDGKTIRLGYSHVDLRHEDDGRSGDFDHQKIVTLRDISEIEQLERQMRQAEKLAAIGMMSAGIAHDFRNPLTAISGSAQVLVNEFSQEGSENLINYELADIILRESNRMIDTISDFLKFSRPELPNREWFSLRGCLSEVIQVSKAAPSWPLSANISVKFSESIDIWADRKMMFTVLSHLIQNALAFCPPGRELIEIDADEIKLSDSGDTIRITVVDNGPGVTEENRDKIFEPFFTSRADGTGLGLAIVRQIITEHDGEITVDSGLLGGARFNVYLPLPS</sequence>
<evidence type="ECO:0000256" key="3">
    <source>
        <dbReference type="ARBA" id="ARBA00022553"/>
    </source>
</evidence>
<dbReference type="SMART" id="SM00091">
    <property type="entry name" value="PAS"/>
    <property type="match status" value="1"/>
</dbReference>
<evidence type="ECO:0000313" key="12">
    <source>
        <dbReference type="EMBL" id="SHO50476.1"/>
    </source>
</evidence>
<protein>
    <recommendedName>
        <fullName evidence="2">histidine kinase</fullName>
        <ecNumber evidence="2">2.7.13.3</ecNumber>
    </recommendedName>
</protein>
<dbReference type="InterPro" id="IPR036097">
    <property type="entry name" value="HisK_dim/P_sf"/>
</dbReference>
<feature type="transmembrane region" description="Helical" evidence="9">
    <location>
        <begin position="99"/>
        <end position="123"/>
    </location>
</feature>
<dbReference type="GO" id="GO:0000155">
    <property type="term" value="F:phosphorelay sensor kinase activity"/>
    <property type="evidence" value="ECO:0007669"/>
    <property type="project" value="InterPro"/>
</dbReference>
<evidence type="ECO:0000256" key="9">
    <source>
        <dbReference type="SAM" id="Phobius"/>
    </source>
</evidence>
<dbReference type="PANTHER" id="PTHR43065">
    <property type="entry name" value="SENSOR HISTIDINE KINASE"/>
    <property type="match status" value="1"/>
</dbReference>
<evidence type="ECO:0000256" key="1">
    <source>
        <dbReference type="ARBA" id="ARBA00000085"/>
    </source>
</evidence>